<evidence type="ECO:0000256" key="2">
    <source>
        <dbReference type="SAM" id="Phobius"/>
    </source>
</evidence>
<feature type="transmembrane region" description="Helical" evidence="2">
    <location>
        <begin position="6"/>
        <end position="23"/>
    </location>
</feature>
<dbReference type="Proteomes" id="UP000014978">
    <property type="component" value="Unassembled WGS sequence"/>
</dbReference>
<feature type="non-terminal residue" evidence="3">
    <location>
        <position position="1"/>
    </location>
</feature>
<reference evidence="4" key="1">
    <citation type="journal article" date="2013" name="PLoS Genet.">
        <title>The genome of Spraguea lophii and the basis of host-microsporidian interactions.</title>
        <authorList>
            <person name="Campbell S.E."/>
            <person name="Williams T.A."/>
            <person name="Yousuf A."/>
            <person name="Soanes D.M."/>
            <person name="Paszkiewicz K.H."/>
            <person name="Williams B.A.P."/>
        </authorList>
    </citation>
    <scope>NUCLEOTIDE SEQUENCE [LARGE SCALE GENOMIC DNA]</scope>
    <source>
        <strain evidence="4">42_110</strain>
    </source>
</reference>
<organism evidence="3 4">
    <name type="scientific">Spraguea lophii (strain 42_110)</name>
    <name type="common">Microsporidian parasite</name>
    <dbReference type="NCBI Taxonomy" id="1358809"/>
    <lineage>
        <taxon>Eukaryota</taxon>
        <taxon>Fungi</taxon>
        <taxon>Fungi incertae sedis</taxon>
        <taxon>Microsporidia</taxon>
        <taxon>Spragueidae</taxon>
        <taxon>Spraguea</taxon>
    </lineage>
</organism>
<keyword evidence="2" id="KW-1133">Transmembrane helix</keyword>
<dbReference type="InterPro" id="IPR035992">
    <property type="entry name" value="Ricin_B-like_lectins"/>
</dbReference>
<dbReference type="VEuPathDB" id="MicrosporidiaDB:SLOPH_766"/>
<dbReference type="EMBL" id="ATCN01000216">
    <property type="protein sequence ID" value="EPR79509.1"/>
    <property type="molecule type" value="Genomic_DNA"/>
</dbReference>
<name>S7XKB7_SPRLO</name>
<accession>S7XKB7</accession>
<keyword evidence="4" id="KW-1185">Reference proteome</keyword>
<feature type="coiled-coil region" evidence="1">
    <location>
        <begin position="161"/>
        <end position="188"/>
    </location>
</feature>
<evidence type="ECO:0000313" key="4">
    <source>
        <dbReference type="Proteomes" id="UP000014978"/>
    </source>
</evidence>
<dbReference type="AlphaFoldDB" id="S7XKB7"/>
<keyword evidence="2" id="KW-0472">Membrane</keyword>
<sequence length="259" mass="30270">LVSDENKVLFLLFSVILCSKFYFLMYDGVSYMEGVNGSNVRTTKNKNNADIFRIEYRNDSLTHQIIRVVTKQNIMWDIAANKTNLHYWRNDSYSGQQYFQIINLPLNQVGVITGNGYCLEYKSQQNIFQREPCNLSNNKFQRFMMLFIEDELMLKFGSNYIEKLKLENKKLKLENDNLLHDLSSMEEHLGYDFDNNSDCSTTCNEHKIINDFDNNSDCSTTCNENKNINSFKGGNNMYGSLFTPNTISPGYFQAFNYRR</sequence>
<dbReference type="HOGENOM" id="CLU_1074314_0_0_1"/>
<evidence type="ECO:0000313" key="3">
    <source>
        <dbReference type="EMBL" id="EPR79509.1"/>
    </source>
</evidence>
<dbReference type="SUPFAM" id="SSF50370">
    <property type="entry name" value="Ricin B-like lectins"/>
    <property type="match status" value="1"/>
</dbReference>
<keyword evidence="2" id="KW-0812">Transmembrane</keyword>
<dbReference type="InParanoid" id="S7XKB7"/>
<evidence type="ECO:0000256" key="1">
    <source>
        <dbReference type="SAM" id="Coils"/>
    </source>
</evidence>
<gene>
    <name evidence="3" type="ORF">SLOPH_766</name>
</gene>
<keyword evidence="1" id="KW-0175">Coiled coil</keyword>
<proteinExistence type="predicted"/>
<protein>
    <submittedName>
        <fullName evidence="3">Uncharacterized protein</fullName>
    </submittedName>
</protein>
<comment type="caution">
    <text evidence="3">The sequence shown here is derived from an EMBL/GenBank/DDBJ whole genome shotgun (WGS) entry which is preliminary data.</text>
</comment>